<name>A0A7W0C080_9BACL</name>
<proteinExistence type="predicted"/>
<comment type="caution">
    <text evidence="1">The sequence shown here is derived from an EMBL/GenBank/DDBJ whole genome shotgun (WGS) entry which is preliminary data.</text>
</comment>
<sequence length="44" mass="4464">MKQLVAKEAIVADLEEDVSRAVKGIGCGDFAAGSGSKTGPDKTI</sequence>
<keyword evidence="2" id="KW-1185">Reference proteome</keyword>
<evidence type="ECO:0000313" key="2">
    <source>
        <dbReference type="Proteomes" id="UP000523087"/>
    </source>
</evidence>
<evidence type="ECO:0000313" key="1">
    <source>
        <dbReference type="EMBL" id="MBA2875291.1"/>
    </source>
</evidence>
<protein>
    <submittedName>
        <fullName evidence="1">Uncharacterized protein</fullName>
    </submittedName>
</protein>
<dbReference type="Proteomes" id="UP000523087">
    <property type="component" value="Unassembled WGS sequence"/>
</dbReference>
<dbReference type="EMBL" id="JACDUT010000006">
    <property type="protein sequence ID" value="MBA2875291.1"/>
    <property type="molecule type" value="Genomic_DNA"/>
</dbReference>
<organism evidence="1 2">
    <name type="scientific">Thermaerobacillus caldiproteolyticus</name>
    <dbReference type="NCBI Taxonomy" id="247480"/>
    <lineage>
        <taxon>Bacteria</taxon>
        <taxon>Bacillati</taxon>
        <taxon>Bacillota</taxon>
        <taxon>Bacilli</taxon>
        <taxon>Bacillales</taxon>
        <taxon>Anoxybacillaceae</taxon>
        <taxon>Thermaerobacillus</taxon>
    </lineage>
</organism>
<accession>A0A7W0C080</accession>
<gene>
    <name evidence="1" type="ORF">HNR31_002079</name>
</gene>
<dbReference type="AlphaFoldDB" id="A0A7W0C080"/>
<reference evidence="1 2" key="1">
    <citation type="submission" date="2020-07" db="EMBL/GenBank/DDBJ databases">
        <title>Genomic Encyclopedia of Type Strains, Phase IV (KMG-IV): sequencing the most valuable type-strain genomes for metagenomic binning, comparative biology and taxonomic classification.</title>
        <authorList>
            <person name="Goeker M."/>
        </authorList>
    </citation>
    <scope>NUCLEOTIDE SEQUENCE [LARGE SCALE GENOMIC DNA]</scope>
    <source>
        <strain evidence="1 2">DSM 15730</strain>
    </source>
</reference>
<dbReference type="RefSeq" id="WP_258561053.1">
    <property type="nucleotide sequence ID" value="NZ_JACDUT010000006.1"/>
</dbReference>